<protein>
    <recommendedName>
        <fullName evidence="1">HD-GYP domain-containing protein</fullName>
    </recommendedName>
</protein>
<sequence>MAVVDVFDALSHDRVYKKAWDMDRVLDFLGEERGAQFDPQVVDMFLENSRALIDISLSMPDESRCDLFPLYDNMDVRDRDEMLEVSLSLSEV</sequence>
<keyword evidence="3" id="KW-1185">Reference proteome</keyword>
<dbReference type="Gene3D" id="1.10.3210.10">
    <property type="entry name" value="Hypothetical protein af1432"/>
    <property type="match status" value="1"/>
</dbReference>
<reference evidence="3" key="1">
    <citation type="submission" date="2017-04" db="EMBL/GenBank/DDBJ databases">
        <authorList>
            <person name="Varghese N."/>
            <person name="Submissions S."/>
        </authorList>
    </citation>
    <scope>NUCLEOTIDE SEQUENCE [LARGE SCALE GENOMIC DNA]</scope>
    <source>
        <strain evidence="3">USBA 82</strain>
    </source>
</reference>
<organism evidence="2 3">
    <name type="scientific">Dethiosulfovibrio salsuginis</name>
    <dbReference type="NCBI Taxonomy" id="561720"/>
    <lineage>
        <taxon>Bacteria</taxon>
        <taxon>Thermotogati</taxon>
        <taxon>Synergistota</taxon>
        <taxon>Synergistia</taxon>
        <taxon>Synergistales</taxon>
        <taxon>Dethiosulfovibrionaceae</taxon>
        <taxon>Dethiosulfovibrio</taxon>
    </lineage>
</organism>
<evidence type="ECO:0000313" key="2">
    <source>
        <dbReference type="EMBL" id="SMG50563.1"/>
    </source>
</evidence>
<name>A0A1X7LAX1_9BACT</name>
<dbReference type="InterPro" id="IPR037522">
    <property type="entry name" value="HD_GYP_dom"/>
</dbReference>
<dbReference type="STRING" id="561720.SAMN06275492_1531"/>
<evidence type="ECO:0000313" key="3">
    <source>
        <dbReference type="Proteomes" id="UP000193355"/>
    </source>
</evidence>
<dbReference type="AlphaFoldDB" id="A0A1X7LAX1"/>
<dbReference type="InterPro" id="IPR052020">
    <property type="entry name" value="Cyclic_di-GMP/3'3'-cGAMP_PDE"/>
</dbReference>
<dbReference type="EMBL" id="FXBB01000053">
    <property type="protein sequence ID" value="SMG50563.1"/>
    <property type="molecule type" value="Genomic_DNA"/>
</dbReference>
<dbReference type="PROSITE" id="PS51832">
    <property type="entry name" value="HD_GYP"/>
    <property type="match status" value="1"/>
</dbReference>
<accession>A0A1X7LAX1</accession>
<evidence type="ECO:0000259" key="1">
    <source>
        <dbReference type="PROSITE" id="PS51832"/>
    </source>
</evidence>
<dbReference type="Proteomes" id="UP000193355">
    <property type="component" value="Unassembled WGS sequence"/>
</dbReference>
<proteinExistence type="predicted"/>
<dbReference type="PANTHER" id="PTHR45228:SF1">
    <property type="entry name" value="CYCLIC DI-GMP PHOSPHODIESTERASE TM_0186"/>
    <property type="match status" value="1"/>
</dbReference>
<dbReference type="SUPFAM" id="SSF109604">
    <property type="entry name" value="HD-domain/PDEase-like"/>
    <property type="match status" value="1"/>
</dbReference>
<dbReference type="PANTHER" id="PTHR45228">
    <property type="entry name" value="CYCLIC DI-GMP PHOSPHODIESTERASE TM_0186-RELATED"/>
    <property type="match status" value="1"/>
</dbReference>
<feature type="domain" description="HD-GYP" evidence="1">
    <location>
        <begin position="1"/>
        <end position="61"/>
    </location>
</feature>
<gene>
    <name evidence="2" type="ORF">SAMN06275492_1531</name>
</gene>